<dbReference type="PROSITE" id="PS50893">
    <property type="entry name" value="ABC_TRANSPORTER_2"/>
    <property type="match status" value="1"/>
</dbReference>
<dbReference type="EMBL" id="VYSG01000004">
    <property type="protein sequence ID" value="NEG70499.1"/>
    <property type="molecule type" value="Genomic_DNA"/>
</dbReference>
<reference evidence="3 4" key="1">
    <citation type="submission" date="2019-09" db="EMBL/GenBank/DDBJ databases">
        <title>Phylogenetic characterization of a novel taxon of the genus Bifidobacterium: Bifidobacterium choloepi sp. nov.</title>
        <authorList>
            <person name="Modesto M."/>
            <person name="Satti M."/>
        </authorList>
    </citation>
    <scope>NUCLEOTIDE SEQUENCE [LARGE SCALE GENOMIC DNA]</scope>
    <source>
        <strain evidence="3 4">BRDM6</strain>
    </source>
</reference>
<dbReference type="GO" id="GO:0022857">
    <property type="term" value="F:transmembrane transporter activity"/>
    <property type="evidence" value="ECO:0007669"/>
    <property type="project" value="TreeGrafter"/>
</dbReference>
<dbReference type="InterPro" id="IPR015854">
    <property type="entry name" value="ABC_transpr_LolD-like"/>
</dbReference>
<dbReference type="InterPro" id="IPR003439">
    <property type="entry name" value="ABC_transporter-like_ATP-bd"/>
</dbReference>
<dbReference type="InterPro" id="IPR027417">
    <property type="entry name" value="P-loop_NTPase"/>
</dbReference>
<organism evidence="3 4">
    <name type="scientific">Bifidobacterium choloepi</name>
    <dbReference type="NCBI Taxonomy" id="2614131"/>
    <lineage>
        <taxon>Bacteria</taxon>
        <taxon>Bacillati</taxon>
        <taxon>Actinomycetota</taxon>
        <taxon>Actinomycetes</taxon>
        <taxon>Bifidobacteriales</taxon>
        <taxon>Bifidobacteriaceae</taxon>
        <taxon>Bifidobacterium</taxon>
    </lineage>
</organism>
<dbReference type="Pfam" id="PF00005">
    <property type="entry name" value="ABC_tran"/>
    <property type="match status" value="1"/>
</dbReference>
<dbReference type="Gene3D" id="3.40.50.300">
    <property type="entry name" value="P-loop containing nucleotide triphosphate hydrolases"/>
    <property type="match status" value="1"/>
</dbReference>
<evidence type="ECO:0000259" key="2">
    <source>
        <dbReference type="PROSITE" id="PS50893"/>
    </source>
</evidence>
<dbReference type="AlphaFoldDB" id="A0A6I5N493"/>
<accession>A0A6I5N493</accession>
<dbReference type="Proteomes" id="UP000469292">
    <property type="component" value="Unassembled WGS sequence"/>
</dbReference>
<proteinExistence type="predicted"/>
<name>A0A6I5N493_9BIFI</name>
<feature type="region of interest" description="Disordered" evidence="1">
    <location>
        <begin position="183"/>
        <end position="213"/>
    </location>
</feature>
<keyword evidence="3" id="KW-0547">Nucleotide-binding</keyword>
<dbReference type="SUPFAM" id="SSF52540">
    <property type="entry name" value="P-loop containing nucleoside triphosphate hydrolases"/>
    <property type="match status" value="1"/>
</dbReference>
<keyword evidence="4" id="KW-1185">Reference proteome</keyword>
<dbReference type="GO" id="GO:0005524">
    <property type="term" value="F:ATP binding"/>
    <property type="evidence" value="ECO:0007669"/>
    <property type="project" value="UniProtKB-KW"/>
</dbReference>
<dbReference type="PANTHER" id="PTHR24220">
    <property type="entry name" value="IMPORT ATP-BINDING PROTEIN"/>
    <property type="match status" value="1"/>
</dbReference>
<dbReference type="RefSeq" id="WP_163228104.1">
    <property type="nucleotide sequence ID" value="NZ_VYSG01000004.1"/>
</dbReference>
<sequence length="461" mass="49510">MSNDKNNVTDTDERKDTDAVKDNDKDALTGADATENEAAENDDVEAAAEETAGTEESFEENDSTDGNDSSGEAAANGYDEAPESVDFSVSFDEDEAIIDIAPVADATDADDAGDADGELADDVAEDIAEAEVDDEIDGGEAIVAEEADDVAETGDDTADAGDRATEDTVAAENAKRVNETLRARKGAKKDALSGHATARDHETATAVSRKLDHELTGRRGRKLDNSVFRAYPLFAFTNVSLVDKKSGAEVLENVNFRCDAGNSYALLIPNDAPMMHTMLLSVMTGMTLPTTGHVMTKSTSLAEIAPLEIRGYRIGLMTQQFSFRPDLDAEDNLLYAMDASNRNFLQPKPVVARELLQHVGFGADSVDDNGEPLPVATKGVKLAKLSVMDQHRVAVARAISRDPDIVIADEPTATLDEQDGAEIIKLLKKQVRARTKKRTVIVVTSSEDVARQVGNIIDLRY</sequence>
<feature type="region of interest" description="Disordered" evidence="1">
    <location>
        <begin position="1"/>
        <end position="93"/>
    </location>
</feature>
<gene>
    <name evidence="3" type="ORF">F6S87_07830</name>
</gene>
<dbReference type="GO" id="GO:0005886">
    <property type="term" value="C:plasma membrane"/>
    <property type="evidence" value="ECO:0007669"/>
    <property type="project" value="TreeGrafter"/>
</dbReference>
<dbReference type="GO" id="GO:0016887">
    <property type="term" value="F:ATP hydrolysis activity"/>
    <property type="evidence" value="ECO:0007669"/>
    <property type="project" value="InterPro"/>
</dbReference>
<keyword evidence="3" id="KW-0067">ATP-binding</keyword>
<comment type="caution">
    <text evidence="3">The sequence shown here is derived from an EMBL/GenBank/DDBJ whole genome shotgun (WGS) entry which is preliminary data.</text>
</comment>
<evidence type="ECO:0000313" key="4">
    <source>
        <dbReference type="Proteomes" id="UP000469292"/>
    </source>
</evidence>
<evidence type="ECO:0000256" key="1">
    <source>
        <dbReference type="SAM" id="MobiDB-lite"/>
    </source>
</evidence>
<protein>
    <submittedName>
        <fullName evidence="3">ATP-binding cassette domain-containing protein</fullName>
    </submittedName>
</protein>
<evidence type="ECO:0000313" key="3">
    <source>
        <dbReference type="EMBL" id="NEG70499.1"/>
    </source>
</evidence>
<feature type="domain" description="ABC transporter" evidence="2">
    <location>
        <begin position="234"/>
        <end position="461"/>
    </location>
</feature>
<feature type="compositionally biased region" description="Acidic residues" evidence="1">
    <location>
        <begin position="34"/>
        <end position="65"/>
    </location>
</feature>
<feature type="compositionally biased region" description="Basic and acidic residues" evidence="1">
    <location>
        <begin position="11"/>
        <end position="27"/>
    </location>
</feature>